<keyword evidence="2" id="KW-1185">Reference proteome</keyword>
<reference evidence="1 2" key="2">
    <citation type="submission" date="2018-04" db="EMBL/GenBank/DDBJ databases">
        <title>OglaRS2 (Oryza glaberrima Reference Sequence Version 2).</title>
        <authorList>
            <person name="Zhang J."/>
            <person name="Kudrna D."/>
            <person name="Lee S."/>
            <person name="Talag J."/>
            <person name="Rajasekar S."/>
            <person name="Wing R.A."/>
        </authorList>
    </citation>
    <scope>NUCLEOTIDE SEQUENCE [LARGE SCALE GENOMIC DNA]</scope>
    <source>
        <strain evidence="1 2">cv. IRGC 96717</strain>
    </source>
</reference>
<accession>I1QHC5</accession>
<name>I1QHC5_ORYGL</name>
<dbReference type="AlphaFoldDB" id="I1QHC5"/>
<organism evidence="1 2">
    <name type="scientific">Oryza glaberrima</name>
    <name type="common">African rice</name>
    <dbReference type="NCBI Taxonomy" id="4538"/>
    <lineage>
        <taxon>Eukaryota</taxon>
        <taxon>Viridiplantae</taxon>
        <taxon>Streptophyta</taxon>
        <taxon>Embryophyta</taxon>
        <taxon>Tracheophyta</taxon>
        <taxon>Spermatophyta</taxon>
        <taxon>Magnoliopsida</taxon>
        <taxon>Liliopsida</taxon>
        <taxon>Poales</taxon>
        <taxon>Poaceae</taxon>
        <taxon>BOP clade</taxon>
        <taxon>Oryzoideae</taxon>
        <taxon>Oryzeae</taxon>
        <taxon>Oryzinae</taxon>
        <taxon>Oryza</taxon>
    </lineage>
</organism>
<dbReference type="Proteomes" id="UP000007306">
    <property type="component" value="Chromosome 8"/>
</dbReference>
<dbReference type="HOGENOM" id="CLU_2337089_0_0_1"/>
<reference evidence="1" key="1">
    <citation type="submission" date="2015-06" db="UniProtKB">
        <authorList>
            <consortium name="EnsemblPlants"/>
        </authorList>
    </citation>
    <scope>IDENTIFICATION</scope>
</reference>
<proteinExistence type="predicted"/>
<evidence type="ECO:0000313" key="1">
    <source>
        <dbReference type="EnsemblPlants" id="ORGLA08G0082600.1"/>
    </source>
</evidence>
<sequence>MAIQSAKTNKNQWGPLVSAAFSLSPFFASLGVPPMSARGSASSYAGIVLASPRGVVGRRQHGRPMLDLAKLERLLWHGKAVTELCTGKDGAPMPLSWI</sequence>
<protein>
    <submittedName>
        <fullName evidence="1">Uncharacterized protein</fullName>
    </submittedName>
</protein>
<evidence type="ECO:0000313" key="2">
    <source>
        <dbReference type="Proteomes" id="UP000007306"/>
    </source>
</evidence>
<dbReference type="EnsemblPlants" id="ORGLA08G0082600.1">
    <property type="protein sequence ID" value="ORGLA08G0082600.1"/>
    <property type="gene ID" value="ORGLA08G0082600"/>
</dbReference>
<dbReference type="Gramene" id="ORGLA08G0082600.1">
    <property type="protein sequence ID" value="ORGLA08G0082600.1"/>
    <property type="gene ID" value="ORGLA08G0082600"/>
</dbReference>